<evidence type="ECO:0000256" key="7">
    <source>
        <dbReference type="ARBA" id="ARBA00023180"/>
    </source>
</evidence>
<evidence type="ECO:0000256" key="6">
    <source>
        <dbReference type="ARBA" id="ARBA00023119"/>
    </source>
</evidence>
<dbReference type="PANTHER" id="PTHR19143:SF433">
    <property type="entry name" value="FICOLIN-2"/>
    <property type="match status" value="1"/>
</dbReference>
<dbReference type="SUPFAM" id="SSF56496">
    <property type="entry name" value="Fibrinogen C-terminal domain-like"/>
    <property type="match status" value="1"/>
</dbReference>
<proteinExistence type="predicted"/>
<keyword evidence="2" id="KW-0964">Secreted</keyword>
<dbReference type="InterPro" id="IPR002181">
    <property type="entry name" value="Fibrinogen_a/b/g_C_dom"/>
</dbReference>
<dbReference type="Gene3D" id="3.90.215.10">
    <property type="entry name" value="Gamma Fibrinogen, chain A, domain 1"/>
    <property type="match status" value="1"/>
</dbReference>
<keyword evidence="11" id="KW-1185">Reference proteome</keyword>
<dbReference type="AlphaFoldDB" id="A0AAW1ARC8"/>
<dbReference type="Pfam" id="PF00147">
    <property type="entry name" value="Fibrinogen_C"/>
    <property type="match status" value="1"/>
</dbReference>
<accession>A0AAW1ARC8</accession>
<dbReference type="PROSITE" id="PS51406">
    <property type="entry name" value="FIBRINOGEN_C_2"/>
    <property type="match status" value="1"/>
</dbReference>
<dbReference type="InterPro" id="IPR014716">
    <property type="entry name" value="Fibrinogen_a/b/g_C_1"/>
</dbReference>
<name>A0AAW1ARC8_CROAD</name>
<keyword evidence="5" id="KW-0391">Immunity</keyword>
<feature type="signal peptide" evidence="8">
    <location>
        <begin position="1"/>
        <end position="24"/>
    </location>
</feature>
<reference evidence="10 11" key="1">
    <citation type="journal article" date="2024" name="Proc. Natl. Acad. Sci. U.S.A.">
        <title>The genetic regulatory architecture and epigenomic basis for age-related changes in rattlesnake venom.</title>
        <authorList>
            <person name="Hogan M.P."/>
            <person name="Holding M.L."/>
            <person name="Nystrom G.S."/>
            <person name="Colston T.J."/>
            <person name="Bartlett D.A."/>
            <person name="Mason A.J."/>
            <person name="Ellsworth S.A."/>
            <person name="Rautsaw R.M."/>
            <person name="Lawrence K.C."/>
            <person name="Strickland J.L."/>
            <person name="He B."/>
            <person name="Fraser P."/>
            <person name="Margres M.J."/>
            <person name="Gilbert D.M."/>
            <person name="Gibbs H.L."/>
            <person name="Parkinson C.L."/>
            <person name="Rokyta D.R."/>
        </authorList>
    </citation>
    <scope>NUCLEOTIDE SEQUENCE [LARGE SCALE GENOMIC DNA]</scope>
    <source>
        <strain evidence="10">DRR0105</strain>
    </source>
</reference>
<dbReference type="GO" id="GO:0005615">
    <property type="term" value="C:extracellular space"/>
    <property type="evidence" value="ECO:0007669"/>
    <property type="project" value="TreeGrafter"/>
</dbReference>
<dbReference type="GO" id="GO:0005102">
    <property type="term" value="F:signaling receptor binding"/>
    <property type="evidence" value="ECO:0007669"/>
    <property type="project" value="TreeGrafter"/>
</dbReference>
<comment type="caution">
    <text evidence="10">The sequence shown here is derived from an EMBL/GenBank/DDBJ whole genome shotgun (WGS) entry which is preliminary data.</text>
</comment>
<dbReference type="InterPro" id="IPR050373">
    <property type="entry name" value="Fibrinogen_C-term_domain"/>
</dbReference>
<evidence type="ECO:0000313" key="11">
    <source>
        <dbReference type="Proteomes" id="UP001474421"/>
    </source>
</evidence>
<dbReference type="EMBL" id="JAOTOJ010000016">
    <property type="protein sequence ID" value="KAK9392243.1"/>
    <property type="molecule type" value="Genomic_DNA"/>
</dbReference>
<dbReference type="GO" id="GO:0001867">
    <property type="term" value="P:complement activation, lectin pathway"/>
    <property type="evidence" value="ECO:0007669"/>
    <property type="project" value="TreeGrafter"/>
</dbReference>
<evidence type="ECO:0000256" key="1">
    <source>
        <dbReference type="ARBA" id="ARBA00004613"/>
    </source>
</evidence>
<dbReference type="Proteomes" id="UP001474421">
    <property type="component" value="Unassembled WGS sequence"/>
</dbReference>
<dbReference type="GO" id="GO:0005581">
    <property type="term" value="C:collagen trimer"/>
    <property type="evidence" value="ECO:0007669"/>
    <property type="project" value="UniProtKB-KW"/>
</dbReference>
<evidence type="ECO:0000256" key="8">
    <source>
        <dbReference type="SAM" id="SignalP"/>
    </source>
</evidence>
<keyword evidence="4 8" id="KW-0732">Signal</keyword>
<keyword evidence="7" id="KW-0325">Glycoprotein</keyword>
<gene>
    <name evidence="10" type="ORF">NXF25_017087</name>
</gene>
<keyword evidence="3" id="KW-0399">Innate immunity</keyword>
<dbReference type="GO" id="GO:0003823">
    <property type="term" value="F:antigen binding"/>
    <property type="evidence" value="ECO:0007669"/>
    <property type="project" value="TreeGrafter"/>
</dbReference>
<comment type="subcellular location">
    <subcellularLocation>
        <location evidence="1">Secreted</location>
    </subcellularLocation>
</comment>
<keyword evidence="6" id="KW-0176">Collagen</keyword>
<evidence type="ECO:0000256" key="4">
    <source>
        <dbReference type="ARBA" id="ARBA00022729"/>
    </source>
</evidence>
<evidence type="ECO:0000256" key="2">
    <source>
        <dbReference type="ARBA" id="ARBA00022525"/>
    </source>
</evidence>
<feature type="chain" id="PRO_5043699169" evidence="8">
    <location>
        <begin position="25"/>
        <end position="91"/>
    </location>
</feature>
<evidence type="ECO:0000313" key="10">
    <source>
        <dbReference type="EMBL" id="KAK9392243.1"/>
    </source>
</evidence>
<feature type="domain" description="Fibrinogen C-terminal" evidence="9">
    <location>
        <begin position="19"/>
        <end position="91"/>
    </location>
</feature>
<dbReference type="PANTHER" id="PTHR19143">
    <property type="entry name" value="FIBRINOGEN/TENASCIN/ANGIOPOEITIN"/>
    <property type="match status" value="1"/>
</dbReference>
<organism evidence="10 11">
    <name type="scientific">Crotalus adamanteus</name>
    <name type="common">Eastern diamondback rattlesnake</name>
    <dbReference type="NCBI Taxonomy" id="8729"/>
    <lineage>
        <taxon>Eukaryota</taxon>
        <taxon>Metazoa</taxon>
        <taxon>Chordata</taxon>
        <taxon>Craniata</taxon>
        <taxon>Vertebrata</taxon>
        <taxon>Euteleostomi</taxon>
        <taxon>Lepidosauria</taxon>
        <taxon>Squamata</taxon>
        <taxon>Bifurcata</taxon>
        <taxon>Unidentata</taxon>
        <taxon>Episquamata</taxon>
        <taxon>Toxicofera</taxon>
        <taxon>Serpentes</taxon>
        <taxon>Colubroidea</taxon>
        <taxon>Viperidae</taxon>
        <taxon>Crotalinae</taxon>
        <taxon>Crotalus</taxon>
    </lineage>
</organism>
<evidence type="ECO:0000256" key="5">
    <source>
        <dbReference type="ARBA" id="ARBA00022859"/>
    </source>
</evidence>
<protein>
    <submittedName>
        <fullName evidence="10">Ficolin-2-like</fullName>
    </submittedName>
</protein>
<dbReference type="GO" id="GO:0097367">
    <property type="term" value="F:carbohydrate derivative binding"/>
    <property type="evidence" value="ECO:0007669"/>
    <property type="project" value="TreeGrafter"/>
</dbReference>
<dbReference type="InterPro" id="IPR036056">
    <property type="entry name" value="Fibrinogen-like_C"/>
</dbReference>
<sequence>MGRAGQRAALFLLCLMAATSPGQKESTCPGRGPQRLAHHLPPDCRPLRVLCDTHTDGGRWIVFQRRSDDSVDFFQDWAAYKRGFGRGTTTF</sequence>
<evidence type="ECO:0000259" key="9">
    <source>
        <dbReference type="PROSITE" id="PS51406"/>
    </source>
</evidence>
<evidence type="ECO:0000256" key="3">
    <source>
        <dbReference type="ARBA" id="ARBA00022588"/>
    </source>
</evidence>